<dbReference type="Pfam" id="PF00534">
    <property type="entry name" value="Glycos_transf_1"/>
    <property type="match status" value="1"/>
</dbReference>
<dbReference type="Proteomes" id="UP001501468">
    <property type="component" value="Unassembled WGS sequence"/>
</dbReference>
<organism evidence="8 9">
    <name type="scientific">Terrabacter ginsenosidimutans</name>
    <dbReference type="NCBI Taxonomy" id="490575"/>
    <lineage>
        <taxon>Bacteria</taxon>
        <taxon>Bacillati</taxon>
        <taxon>Actinomycetota</taxon>
        <taxon>Actinomycetes</taxon>
        <taxon>Micrococcales</taxon>
        <taxon>Intrasporangiaceae</taxon>
        <taxon>Terrabacter</taxon>
    </lineage>
</organism>
<keyword evidence="3" id="KW-1003">Cell membrane</keyword>
<feature type="domain" description="Glycosyl transferase family 1" evidence="7">
    <location>
        <begin position="662"/>
        <end position="787"/>
    </location>
</feature>
<reference evidence="9" key="1">
    <citation type="journal article" date="2019" name="Int. J. Syst. Evol. Microbiol.">
        <title>The Global Catalogue of Microorganisms (GCM) 10K type strain sequencing project: providing services to taxonomists for standard genome sequencing and annotation.</title>
        <authorList>
            <consortium name="The Broad Institute Genomics Platform"/>
            <consortium name="The Broad Institute Genome Sequencing Center for Infectious Disease"/>
            <person name="Wu L."/>
            <person name="Ma J."/>
        </authorList>
    </citation>
    <scope>NUCLEOTIDE SEQUENCE [LARGE SCALE GENOMIC DNA]</scope>
    <source>
        <strain evidence="9">JCM 17125</strain>
    </source>
</reference>
<protein>
    <submittedName>
        <fullName evidence="8">Glycosyltransferase</fullName>
    </submittedName>
</protein>
<dbReference type="Pfam" id="PF04464">
    <property type="entry name" value="Glyphos_transf"/>
    <property type="match status" value="1"/>
</dbReference>
<dbReference type="Gene3D" id="3.40.50.12580">
    <property type="match status" value="1"/>
</dbReference>
<evidence type="ECO:0000256" key="2">
    <source>
        <dbReference type="ARBA" id="ARBA00010488"/>
    </source>
</evidence>
<gene>
    <name evidence="8" type="ORF">GCM10022399_37860</name>
</gene>
<evidence type="ECO:0000256" key="1">
    <source>
        <dbReference type="ARBA" id="ARBA00004202"/>
    </source>
</evidence>
<dbReference type="PANTHER" id="PTHR37316:SF3">
    <property type="entry name" value="TEICHOIC ACID GLYCEROL-PHOSPHATE TRANSFERASE"/>
    <property type="match status" value="1"/>
</dbReference>
<evidence type="ECO:0000256" key="6">
    <source>
        <dbReference type="ARBA" id="ARBA00023136"/>
    </source>
</evidence>
<accession>A0ABP7EDP3</accession>
<dbReference type="InterPro" id="IPR051612">
    <property type="entry name" value="Teichoic_Acid_Biosynth"/>
</dbReference>
<evidence type="ECO:0000256" key="4">
    <source>
        <dbReference type="ARBA" id="ARBA00022679"/>
    </source>
</evidence>
<evidence type="ECO:0000259" key="7">
    <source>
        <dbReference type="Pfam" id="PF00534"/>
    </source>
</evidence>
<evidence type="ECO:0000256" key="3">
    <source>
        <dbReference type="ARBA" id="ARBA00022475"/>
    </source>
</evidence>
<comment type="caution">
    <text evidence="8">The sequence shown here is derived from an EMBL/GenBank/DDBJ whole genome shotgun (WGS) entry which is preliminary data.</text>
</comment>
<dbReference type="EMBL" id="BAABDC010000008">
    <property type="protein sequence ID" value="GAA3717728.1"/>
    <property type="molecule type" value="Genomic_DNA"/>
</dbReference>
<evidence type="ECO:0000313" key="8">
    <source>
        <dbReference type="EMBL" id="GAA3717728.1"/>
    </source>
</evidence>
<proteinExistence type="inferred from homology"/>
<dbReference type="RefSeq" id="WP_344950356.1">
    <property type="nucleotide sequence ID" value="NZ_BAABDC010000008.1"/>
</dbReference>
<name>A0ABP7EDP3_9MICO</name>
<dbReference type="CDD" id="cd03811">
    <property type="entry name" value="GT4_GT28_WabH-like"/>
    <property type="match status" value="1"/>
</dbReference>
<comment type="similarity">
    <text evidence="2">Belongs to the CDP-glycerol glycerophosphotransferase family.</text>
</comment>
<keyword evidence="5" id="KW-0777">Teichoic acid biosynthesis</keyword>
<dbReference type="InterPro" id="IPR007554">
    <property type="entry name" value="Glycerophosphate_synth"/>
</dbReference>
<keyword evidence="9" id="KW-1185">Reference proteome</keyword>
<dbReference type="Gene3D" id="3.40.50.2000">
    <property type="entry name" value="Glycogen Phosphorylase B"/>
    <property type="match status" value="2"/>
</dbReference>
<sequence length="829" mass="90620">MALQSRPARTVRRLVRKIGRAGPHELRVAFRSRPVDPDLVVYESFAGNGMLCNPEAIFRALLGDPEQQHLRHVWVLDDLSAHASTVDEFSGDGRVRFVRRGSLGYHHALATAGLLVNNATFPPDWGKRPGQTYLNTWHGTPLKAMGYDEAQGGWGARNVLRNFMMADYLLSTGPFMSEQMYEHAYRLTNVAPGEIVEVGYPRTDLQFGGEDRLERTRSRLRSAGVTLAADDTLVLLAPTWKGESFHTPRNDAADLAALVDDLQGRLPAGHRVLLKVHQQVYRHAVAEPRLAGRLVPNSVPTNAVLGLADVLVTDYSSIFFDFLATGRPILFHTPDRDEYDGYRGSYLALDELPGPQSGTAAELADLIGAVGSGTSIDPVVTHGERYDAARARFASQDDGGATQRVLDVVVRGRREGHAVRHTRRDGRRTLMLYLGGMMSNGITSAALNLLRTIDHSAWDVSVVMGAINNDDRRANADSIDPRVRQFVRTGSATMSKSLWRTRRRLMRGHLDEIPPAALARVDAALEQDWRRVVGAARFDHVVDFSGYSPAWTFLLGHAPAGTRSVWQHNDLLADQMREVGGRRPHENNLRAVFTSYARFDHLVSVSEALRDVNAHALAAWAPPEKFVAARNTIDVQRIVSGASEDAPEEVFGALRPATDATAPFVFVAVGRLSPEKNHQRLLEAFSIAHRTHPEIRLVVVGDGPLRADLTARASRLGLDGLVLFAGQLRNPWAIMAAAQCFVLSSDYEGQPMVILEARTLGLPVVSTSFDSVGSAVGDGEGLVVERSAPALGAGMVAAAEGRVPRPGFDPVAYNEVVLQEFERAVGATV</sequence>
<dbReference type="InterPro" id="IPR043149">
    <property type="entry name" value="TagF_N"/>
</dbReference>
<keyword evidence="4" id="KW-0808">Transferase</keyword>
<dbReference type="Gene3D" id="3.40.50.11820">
    <property type="match status" value="1"/>
</dbReference>
<dbReference type="SUPFAM" id="SSF53756">
    <property type="entry name" value="UDP-Glycosyltransferase/glycogen phosphorylase"/>
    <property type="match status" value="1"/>
</dbReference>
<evidence type="ECO:0000256" key="5">
    <source>
        <dbReference type="ARBA" id="ARBA00022944"/>
    </source>
</evidence>
<dbReference type="PANTHER" id="PTHR37316">
    <property type="entry name" value="TEICHOIC ACID GLYCEROL-PHOSPHATE PRIMASE"/>
    <property type="match status" value="1"/>
</dbReference>
<evidence type="ECO:0000313" key="9">
    <source>
        <dbReference type="Proteomes" id="UP001501468"/>
    </source>
</evidence>
<comment type="subcellular location">
    <subcellularLocation>
        <location evidence="1">Cell membrane</location>
        <topology evidence="1">Peripheral membrane protein</topology>
    </subcellularLocation>
</comment>
<keyword evidence="6" id="KW-0472">Membrane</keyword>
<dbReference type="InterPro" id="IPR043148">
    <property type="entry name" value="TagF_C"/>
</dbReference>
<dbReference type="InterPro" id="IPR001296">
    <property type="entry name" value="Glyco_trans_1"/>
</dbReference>